<reference evidence="2" key="1">
    <citation type="journal article" date="2014" name="Genome Announc.">
        <title>Draft Genome Sequences of Three Alkaliphilic Bacillus Strains, Bacillus wakoensis JCM 9140T, Bacillus akibai JCM 9157T, and Bacillus hemicellulosilyticus JCM 9152T.</title>
        <authorList>
            <person name="Yuki M."/>
            <person name="Oshima K."/>
            <person name="Suda W."/>
            <person name="Oshida Y."/>
            <person name="Kitamura K."/>
            <person name="Iida T."/>
            <person name="Hattori M."/>
            <person name="Ohkuma M."/>
        </authorList>
    </citation>
    <scope>NUCLEOTIDE SEQUENCE [LARGE SCALE GENOMIC DNA]</scope>
    <source>
        <strain evidence="2">JCM 9152</strain>
    </source>
</reference>
<evidence type="ECO:0000313" key="2">
    <source>
        <dbReference type="EMBL" id="GAE32421.1"/>
    </source>
</evidence>
<feature type="domain" description="DUF6906" evidence="1">
    <location>
        <begin position="1"/>
        <end position="49"/>
    </location>
</feature>
<dbReference type="Pfam" id="PF21847">
    <property type="entry name" value="DUF6906"/>
    <property type="match status" value="1"/>
</dbReference>
<dbReference type="EMBL" id="BAUU01000036">
    <property type="protein sequence ID" value="GAE32421.1"/>
    <property type="molecule type" value="Genomic_DNA"/>
</dbReference>
<proteinExistence type="predicted"/>
<name>W4QK32_9BACI</name>
<protein>
    <recommendedName>
        <fullName evidence="1">DUF6906 domain-containing protein</fullName>
    </recommendedName>
</protein>
<keyword evidence="3" id="KW-1185">Reference proteome</keyword>
<accession>W4QK32</accession>
<organism evidence="2 3">
    <name type="scientific">Halalkalibacter hemicellulosilyticusJCM 9152</name>
    <dbReference type="NCBI Taxonomy" id="1236971"/>
    <lineage>
        <taxon>Bacteria</taxon>
        <taxon>Bacillati</taxon>
        <taxon>Bacillota</taxon>
        <taxon>Bacilli</taxon>
        <taxon>Bacillales</taxon>
        <taxon>Bacillaceae</taxon>
        <taxon>Halalkalibacter</taxon>
    </lineage>
</organism>
<sequence>MKQGKRPTKRQKLLMEQNGLNHSEWLVVKSLRTEIHLVHREKEDQLVIHL</sequence>
<dbReference type="Proteomes" id="UP000018895">
    <property type="component" value="Unassembled WGS sequence"/>
</dbReference>
<dbReference type="InterPro" id="IPR054201">
    <property type="entry name" value="DUF6906"/>
</dbReference>
<gene>
    <name evidence="2" type="ORF">JCM9152_3955</name>
</gene>
<dbReference type="STRING" id="1236971.JCM9152_3955"/>
<comment type="caution">
    <text evidence="2">The sequence shown here is derived from an EMBL/GenBank/DDBJ whole genome shotgun (WGS) entry which is preliminary data.</text>
</comment>
<evidence type="ECO:0000313" key="3">
    <source>
        <dbReference type="Proteomes" id="UP000018895"/>
    </source>
</evidence>
<dbReference type="AlphaFoldDB" id="W4QK32"/>
<evidence type="ECO:0000259" key="1">
    <source>
        <dbReference type="Pfam" id="PF21847"/>
    </source>
</evidence>